<evidence type="ECO:0000259" key="2">
    <source>
        <dbReference type="PROSITE" id="PS50181"/>
    </source>
</evidence>
<dbReference type="Proteomes" id="UP001166093">
    <property type="component" value="Unassembled WGS sequence"/>
</dbReference>
<dbReference type="Gene3D" id="1.20.1280.50">
    <property type="match status" value="1"/>
</dbReference>
<name>A0ABS2XAK8_POLSP</name>
<dbReference type="EMBL" id="JAAWVQ010009073">
    <property type="protein sequence ID" value="MBN3271225.1"/>
    <property type="molecule type" value="Genomic_DNA"/>
</dbReference>
<dbReference type="PANTHER" id="PTHR14381">
    <property type="entry name" value="DACTYLIN"/>
    <property type="match status" value="1"/>
</dbReference>
<dbReference type="PROSITE" id="PS50082">
    <property type="entry name" value="WD_REPEATS_2"/>
    <property type="match status" value="1"/>
</dbReference>
<gene>
    <name evidence="3" type="primary">Fbxw4</name>
    <name evidence="3" type="ORF">GTO93_0017798</name>
</gene>
<accession>A0ABS2XAK8</accession>
<evidence type="ECO:0000313" key="3">
    <source>
        <dbReference type="EMBL" id="MBN3271225.1"/>
    </source>
</evidence>
<keyword evidence="4" id="KW-1185">Reference proteome</keyword>
<comment type="caution">
    <text evidence="3">The sequence shown here is derived from an EMBL/GenBank/DDBJ whole genome shotgun (WGS) entry which is preliminary data.</text>
</comment>
<dbReference type="InterPro" id="IPR001680">
    <property type="entry name" value="WD40_rpt"/>
</dbReference>
<dbReference type="PANTHER" id="PTHR14381:SF1">
    <property type="entry name" value="F-BOX_WD REPEAT-CONTAINING PROTEIN 4"/>
    <property type="match status" value="1"/>
</dbReference>
<dbReference type="InterPro" id="IPR052301">
    <property type="entry name" value="SCF_F-box/WD-repeat"/>
</dbReference>
<dbReference type="InterPro" id="IPR001810">
    <property type="entry name" value="F-box_dom"/>
</dbReference>
<dbReference type="SMART" id="SM00256">
    <property type="entry name" value="FBOX"/>
    <property type="match status" value="1"/>
</dbReference>
<feature type="non-terminal residue" evidence="3">
    <location>
        <position position="497"/>
    </location>
</feature>
<dbReference type="InterPro" id="IPR036322">
    <property type="entry name" value="WD40_repeat_dom_sf"/>
</dbReference>
<dbReference type="Pfam" id="PF12937">
    <property type="entry name" value="F-box-like"/>
    <property type="match status" value="1"/>
</dbReference>
<dbReference type="Gene3D" id="2.130.10.10">
    <property type="entry name" value="YVTN repeat-like/Quinoprotein amine dehydrogenase"/>
    <property type="match status" value="2"/>
</dbReference>
<dbReference type="SUPFAM" id="SSF50978">
    <property type="entry name" value="WD40 repeat-like"/>
    <property type="match status" value="1"/>
</dbReference>
<evidence type="ECO:0000256" key="1">
    <source>
        <dbReference type="PROSITE-ProRule" id="PRU00221"/>
    </source>
</evidence>
<dbReference type="SMART" id="SM00320">
    <property type="entry name" value="WD40"/>
    <property type="match status" value="5"/>
</dbReference>
<protein>
    <submittedName>
        <fullName evidence="3">FBXW4 protein</fullName>
    </submittedName>
</protein>
<dbReference type="PROSITE" id="PS50181">
    <property type="entry name" value="FBOX"/>
    <property type="match status" value="1"/>
</dbReference>
<reference evidence="3" key="1">
    <citation type="journal article" date="2021" name="Cell">
        <title>Tracing the genetic footprints of vertebrate landing in non-teleost ray-finned fishes.</title>
        <authorList>
            <person name="Bi X."/>
            <person name="Wang K."/>
            <person name="Yang L."/>
            <person name="Pan H."/>
            <person name="Jiang H."/>
            <person name="Wei Q."/>
            <person name="Fang M."/>
            <person name="Yu H."/>
            <person name="Zhu C."/>
            <person name="Cai Y."/>
            <person name="He Y."/>
            <person name="Gan X."/>
            <person name="Zeng H."/>
            <person name="Yu D."/>
            <person name="Zhu Y."/>
            <person name="Jiang H."/>
            <person name="Qiu Q."/>
            <person name="Yang H."/>
            <person name="Zhang Y.E."/>
            <person name="Wang W."/>
            <person name="Zhu M."/>
            <person name="He S."/>
            <person name="Zhang G."/>
        </authorList>
    </citation>
    <scope>NUCLEOTIDE SEQUENCE</scope>
    <source>
        <strain evidence="3">Pddl_001</strain>
    </source>
</reference>
<feature type="repeat" description="WD" evidence="1">
    <location>
        <begin position="174"/>
        <end position="209"/>
    </location>
</feature>
<organism evidence="3 4">
    <name type="scientific">Polyodon spathula</name>
    <name type="common">North American paddlefish</name>
    <name type="synonym">Squalus spathula</name>
    <dbReference type="NCBI Taxonomy" id="7913"/>
    <lineage>
        <taxon>Eukaryota</taxon>
        <taxon>Metazoa</taxon>
        <taxon>Chordata</taxon>
        <taxon>Craniata</taxon>
        <taxon>Vertebrata</taxon>
        <taxon>Euteleostomi</taxon>
        <taxon>Actinopterygii</taxon>
        <taxon>Chondrostei</taxon>
        <taxon>Acipenseriformes</taxon>
        <taxon>Polyodontidae</taxon>
        <taxon>Polyodon</taxon>
    </lineage>
</organism>
<evidence type="ECO:0000313" key="4">
    <source>
        <dbReference type="Proteomes" id="UP001166093"/>
    </source>
</evidence>
<dbReference type="Pfam" id="PF00400">
    <property type="entry name" value="WD40"/>
    <property type="match status" value="2"/>
</dbReference>
<proteinExistence type="predicted"/>
<dbReference type="InterPro" id="IPR036047">
    <property type="entry name" value="F-box-like_dom_sf"/>
</dbReference>
<feature type="non-terminal residue" evidence="3">
    <location>
        <position position="1"/>
    </location>
</feature>
<dbReference type="SUPFAM" id="SSF81383">
    <property type="entry name" value="F-box domain"/>
    <property type="match status" value="1"/>
</dbReference>
<keyword evidence="1" id="KW-0853">WD repeat</keyword>
<dbReference type="InterPro" id="IPR015943">
    <property type="entry name" value="WD40/YVTN_repeat-like_dom_sf"/>
</dbReference>
<sequence length="497" mass="56337">MLFLYHLPDDILYLVLSYLDCRALNSLAQVCKKMYNFTSRDVVWKKIAKECINSGITQQGRDIFPKIPLKDRVKISQNWRRGHCRKEAVLKWKNNLLPWIQLDSDVMYLSQAADIRAYQLRPDSGGLQRKPVAVYSGHWEDVCRFIVTESHLISAGVDGKIILHQKQGSFSMEYSAHNQEVNCIDSKGGVIVSGSRDRTARVWSLSSNRLGECLHTIPTLDRVWSLAISPSQRIFCGNLISLMAFKVHCCCNKFLSSFVTGTACCGHVAPLRIWDMERNRGGQGQPLCPFHEGCILTAERLEFTSQLVPGRQSISPQVFTSKLFDIRGCDTSDSLNQFTGKRRPCQTSQHPYIMFPHKCCQLLTCLGTDFLRGAGVLDIVYESPSTLLSCGYDTYIRYWDVRASTRKCVMEWEEPHDSALYCIQSDSNHMIASGSSYYGVVRLWDKRQTRCLQTFSLSSPTSSPVYCLRFNSTHLYAALASALYALDFKGLDSRGRK</sequence>
<feature type="domain" description="F-box" evidence="2">
    <location>
        <begin position="1"/>
        <end position="47"/>
    </location>
</feature>